<proteinExistence type="predicted"/>
<sequence>MWIFPDNARRLCITTAGKQVMKIVGHQHSEAKTREANKGSSALEMPDKVIKVAVILAFGALVFLTRQKEPRKKNREGNDNLLSIPDYIDERSLKPWPRQQ</sequence>
<reference evidence="1" key="1">
    <citation type="submission" date="2020-06" db="EMBL/GenBank/DDBJ databases">
        <authorList>
            <person name="Li T."/>
            <person name="Hu X."/>
            <person name="Zhang T."/>
            <person name="Song X."/>
            <person name="Zhang H."/>
            <person name="Dai N."/>
            <person name="Sheng W."/>
            <person name="Hou X."/>
            <person name="Wei L."/>
        </authorList>
    </citation>
    <scope>NUCLEOTIDE SEQUENCE</scope>
    <source>
        <strain evidence="1">KEN1</strain>
        <tissue evidence="1">Leaf</tissue>
    </source>
</reference>
<dbReference type="PANTHER" id="PTHR36810:SF1">
    <property type="entry name" value="OS05G0232200 PROTEIN"/>
    <property type="match status" value="1"/>
</dbReference>
<organism evidence="1">
    <name type="scientific">Sesamum latifolium</name>
    <dbReference type="NCBI Taxonomy" id="2727402"/>
    <lineage>
        <taxon>Eukaryota</taxon>
        <taxon>Viridiplantae</taxon>
        <taxon>Streptophyta</taxon>
        <taxon>Embryophyta</taxon>
        <taxon>Tracheophyta</taxon>
        <taxon>Spermatophyta</taxon>
        <taxon>Magnoliopsida</taxon>
        <taxon>eudicotyledons</taxon>
        <taxon>Gunneridae</taxon>
        <taxon>Pentapetalae</taxon>
        <taxon>asterids</taxon>
        <taxon>lamiids</taxon>
        <taxon>Lamiales</taxon>
        <taxon>Pedaliaceae</taxon>
        <taxon>Sesamum</taxon>
    </lineage>
</organism>
<gene>
    <name evidence="1" type="ORF">Slati_2865000</name>
</gene>
<dbReference type="EMBL" id="JACGWN010000010">
    <property type="protein sequence ID" value="KAL0426902.1"/>
    <property type="molecule type" value="Genomic_DNA"/>
</dbReference>
<comment type="caution">
    <text evidence="1">The sequence shown here is derived from an EMBL/GenBank/DDBJ whole genome shotgun (WGS) entry which is preliminary data.</text>
</comment>
<reference evidence="1" key="2">
    <citation type="journal article" date="2024" name="Plant">
        <title>Genomic evolution and insights into agronomic trait innovations of Sesamum species.</title>
        <authorList>
            <person name="Miao H."/>
            <person name="Wang L."/>
            <person name="Qu L."/>
            <person name="Liu H."/>
            <person name="Sun Y."/>
            <person name="Le M."/>
            <person name="Wang Q."/>
            <person name="Wei S."/>
            <person name="Zheng Y."/>
            <person name="Lin W."/>
            <person name="Duan Y."/>
            <person name="Cao H."/>
            <person name="Xiong S."/>
            <person name="Wang X."/>
            <person name="Wei L."/>
            <person name="Li C."/>
            <person name="Ma Q."/>
            <person name="Ju M."/>
            <person name="Zhao R."/>
            <person name="Li G."/>
            <person name="Mu C."/>
            <person name="Tian Q."/>
            <person name="Mei H."/>
            <person name="Zhang T."/>
            <person name="Gao T."/>
            <person name="Zhang H."/>
        </authorList>
    </citation>
    <scope>NUCLEOTIDE SEQUENCE</scope>
    <source>
        <strain evidence="1">KEN1</strain>
    </source>
</reference>
<dbReference type="PANTHER" id="PTHR36810">
    <property type="entry name" value="BNACNNG47150D PROTEIN"/>
    <property type="match status" value="1"/>
</dbReference>
<accession>A0AAW2VFH8</accession>
<protein>
    <submittedName>
        <fullName evidence="1">Uncharacterized protein</fullName>
    </submittedName>
</protein>
<dbReference type="AlphaFoldDB" id="A0AAW2VFH8"/>
<name>A0AAW2VFH8_9LAMI</name>
<evidence type="ECO:0000313" key="1">
    <source>
        <dbReference type="EMBL" id="KAL0426902.1"/>
    </source>
</evidence>